<dbReference type="GO" id="GO:0003677">
    <property type="term" value="F:DNA binding"/>
    <property type="evidence" value="ECO:0007669"/>
    <property type="project" value="UniProtKB-KW"/>
</dbReference>
<dbReference type="InterPro" id="IPR000792">
    <property type="entry name" value="Tscrpt_reg_LuxR_C"/>
</dbReference>
<dbReference type="RefSeq" id="WP_207338062.1">
    <property type="nucleotide sequence ID" value="NZ_JAFMYU010000026.1"/>
</dbReference>
<dbReference type="SMART" id="SM00421">
    <property type="entry name" value="HTH_LUXR"/>
    <property type="match status" value="1"/>
</dbReference>
<dbReference type="PANTHER" id="PTHR44688">
    <property type="entry name" value="DNA-BINDING TRANSCRIPTIONAL ACTIVATOR DEVR_DOSR"/>
    <property type="match status" value="1"/>
</dbReference>
<evidence type="ECO:0000256" key="1">
    <source>
        <dbReference type="ARBA" id="ARBA00023015"/>
    </source>
</evidence>
<keyword evidence="2" id="KW-0238">DNA-binding</keyword>
<dbReference type="Gene3D" id="1.10.10.10">
    <property type="entry name" value="Winged helix-like DNA-binding domain superfamily/Winged helix DNA-binding domain"/>
    <property type="match status" value="1"/>
</dbReference>
<name>A0A939GAQ7_9BACT</name>
<accession>A0A939GAQ7</accession>
<dbReference type="AlphaFoldDB" id="A0A939GAQ7"/>
<evidence type="ECO:0000259" key="4">
    <source>
        <dbReference type="PROSITE" id="PS50043"/>
    </source>
</evidence>
<dbReference type="PANTHER" id="PTHR44688:SF16">
    <property type="entry name" value="DNA-BINDING TRANSCRIPTIONAL ACTIVATOR DEVR_DOSR"/>
    <property type="match status" value="1"/>
</dbReference>
<reference evidence="5 6" key="1">
    <citation type="submission" date="2021-03" db="EMBL/GenBank/DDBJ databases">
        <title>Fibrella sp. HMF5036 genome sequencing and assembly.</title>
        <authorList>
            <person name="Kang H."/>
            <person name="Kim H."/>
            <person name="Bae S."/>
            <person name="Joh K."/>
        </authorList>
    </citation>
    <scope>NUCLEOTIDE SEQUENCE [LARGE SCALE GENOMIC DNA]</scope>
    <source>
        <strain evidence="5 6">HMF5036</strain>
    </source>
</reference>
<protein>
    <submittedName>
        <fullName evidence="5">Response regulator transcription factor</fullName>
    </submittedName>
</protein>
<evidence type="ECO:0000256" key="3">
    <source>
        <dbReference type="ARBA" id="ARBA00023163"/>
    </source>
</evidence>
<feature type="domain" description="HTH luxR-type" evidence="4">
    <location>
        <begin position="126"/>
        <end position="191"/>
    </location>
</feature>
<dbReference type="SUPFAM" id="SSF46894">
    <property type="entry name" value="C-terminal effector domain of the bipartite response regulators"/>
    <property type="match status" value="1"/>
</dbReference>
<dbReference type="CDD" id="cd06170">
    <property type="entry name" value="LuxR_C_like"/>
    <property type="match status" value="1"/>
</dbReference>
<dbReference type="GO" id="GO:0006355">
    <property type="term" value="P:regulation of DNA-templated transcription"/>
    <property type="evidence" value="ECO:0007669"/>
    <property type="project" value="InterPro"/>
</dbReference>
<dbReference type="Pfam" id="PF00196">
    <property type="entry name" value="GerE"/>
    <property type="match status" value="1"/>
</dbReference>
<gene>
    <name evidence="5" type="ORF">J2I48_24045</name>
</gene>
<dbReference type="PROSITE" id="PS50043">
    <property type="entry name" value="HTH_LUXR_2"/>
    <property type="match status" value="1"/>
</dbReference>
<proteinExistence type="predicted"/>
<dbReference type="InterPro" id="IPR036388">
    <property type="entry name" value="WH-like_DNA-bd_sf"/>
</dbReference>
<organism evidence="5 6">
    <name type="scientific">Fibrella aquatilis</name>
    <dbReference type="NCBI Taxonomy" id="2817059"/>
    <lineage>
        <taxon>Bacteria</taxon>
        <taxon>Pseudomonadati</taxon>
        <taxon>Bacteroidota</taxon>
        <taxon>Cytophagia</taxon>
        <taxon>Cytophagales</taxon>
        <taxon>Spirosomataceae</taxon>
        <taxon>Fibrella</taxon>
    </lineage>
</organism>
<evidence type="ECO:0000256" key="2">
    <source>
        <dbReference type="ARBA" id="ARBA00023125"/>
    </source>
</evidence>
<evidence type="ECO:0000313" key="6">
    <source>
        <dbReference type="Proteomes" id="UP000664795"/>
    </source>
</evidence>
<keyword evidence="3" id="KW-0804">Transcription</keyword>
<dbReference type="Proteomes" id="UP000664795">
    <property type="component" value="Unassembled WGS sequence"/>
</dbReference>
<keyword evidence="1" id="KW-0805">Transcription regulation</keyword>
<comment type="caution">
    <text evidence="5">The sequence shown here is derived from an EMBL/GenBank/DDBJ whole genome shotgun (WGS) entry which is preliminary data.</text>
</comment>
<dbReference type="PRINTS" id="PR00038">
    <property type="entry name" value="HTHLUXR"/>
</dbReference>
<dbReference type="InterPro" id="IPR016032">
    <property type="entry name" value="Sig_transdc_resp-reg_C-effctor"/>
</dbReference>
<sequence>MILIALRDAFQQSLIGYYLDKQGYQTAEPRQFNYAIQPTTDRLTVITDDVMQSWPTAAQTDLIWLVDCSSGFSPGADLPKTVRGVLCSQSDADELLTCIHQVELGRQYISGQLLRTIGRPESTDTTAAQLSKLSRRELEVFDLIRQGLSMNKIADKLFISIHTAENHRANIQKKLALSGRLSLVRYAAVAASATK</sequence>
<dbReference type="EMBL" id="JAFMYU010000026">
    <property type="protein sequence ID" value="MBO0934100.1"/>
    <property type="molecule type" value="Genomic_DNA"/>
</dbReference>
<evidence type="ECO:0000313" key="5">
    <source>
        <dbReference type="EMBL" id="MBO0934100.1"/>
    </source>
</evidence>
<keyword evidence="6" id="KW-1185">Reference proteome</keyword>